<protein>
    <submittedName>
        <fullName evidence="1">Uncharacterized protein</fullName>
    </submittedName>
</protein>
<dbReference type="AlphaFoldDB" id="A0A0A9FQR8"/>
<evidence type="ECO:0000313" key="1">
    <source>
        <dbReference type="EMBL" id="JAE12661.1"/>
    </source>
</evidence>
<dbReference type="EMBL" id="GBRH01185235">
    <property type="protein sequence ID" value="JAE12661.1"/>
    <property type="molecule type" value="Transcribed_RNA"/>
</dbReference>
<reference evidence="1" key="1">
    <citation type="submission" date="2014-09" db="EMBL/GenBank/DDBJ databases">
        <authorList>
            <person name="Magalhaes I.L.F."/>
            <person name="Oliveira U."/>
            <person name="Santos F.R."/>
            <person name="Vidigal T.H.D.A."/>
            <person name="Brescovit A.D."/>
            <person name="Santos A.J."/>
        </authorList>
    </citation>
    <scope>NUCLEOTIDE SEQUENCE</scope>
    <source>
        <tissue evidence="1">Shoot tissue taken approximately 20 cm above the soil surface</tissue>
    </source>
</reference>
<sequence length="73" mass="8479">MRPLPLATTCEKLNLLHEKLCDHVIHRLFLGLQQFAHPEQLLRLSHAKCSRHLSDHGHHSLGETYRFVEAYIA</sequence>
<accession>A0A0A9FQR8</accession>
<reference evidence="1" key="2">
    <citation type="journal article" date="2015" name="Data Brief">
        <title>Shoot transcriptome of the giant reed, Arundo donax.</title>
        <authorList>
            <person name="Barrero R.A."/>
            <person name="Guerrero F.D."/>
            <person name="Moolhuijzen P."/>
            <person name="Goolsby J.A."/>
            <person name="Tidwell J."/>
            <person name="Bellgard S.E."/>
            <person name="Bellgard M.I."/>
        </authorList>
    </citation>
    <scope>NUCLEOTIDE SEQUENCE</scope>
    <source>
        <tissue evidence="1">Shoot tissue taken approximately 20 cm above the soil surface</tissue>
    </source>
</reference>
<name>A0A0A9FQR8_ARUDO</name>
<proteinExistence type="predicted"/>
<organism evidence="1">
    <name type="scientific">Arundo donax</name>
    <name type="common">Giant reed</name>
    <name type="synonym">Donax arundinaceus</name>
    <dbReference type="NCBI Taxonomy" id="35708"/>
    <lineage>
        <taxon>Eukaryota</taxon>
        <taxon>Viridiplantae</taxon>
        <taxon>Streptophyta</taxon>
        <taxon>Embryophyta</taxon>
        <taxon>Tracheophyta</taxon>
        <taxon>Spermatophyta</taxon>
        <taxon>Magnoliopsida</taxon>
        <taxon>Liliopsida</taxon>
        <taxon>Poales</taxon>
        <taxon>Poaceae</taxon>
        <taxon>PACMAD clade</taxon>
        <taxon>Arundinoideae</taxon>
        <taxon>Arundineae</taxon>
        <taxon>Arundo</taxon>
    </lineage>
</organism>